<dbReference type="EMBL" id="BPLR01007051">
    <property type="protein sequence ID" value="GIY14141.1"/>
    <property type="molecule type" value="Genomic_DNA"/>
</dbReference>
<feature type="compositionally biased region" description="Polar residues" evidence="1">
    <location>
        <begin position="78"/>
        <end position="87"/>
    </location>
</feature>
<feature type="region of interest" description="Disordered" evidence="1">
    <location>
        <begin position="1"/>
        <end position="24"/>
    </location>
</feature>
<feature type="region of interest" description="Disordered" evidence="1">
    <location>
        <begin position="50"/>
        <end position="87"/>
    </location>
</feature>
<evidence type="ECO:0000313" key="3">
    <source>
        <dbReference type="Proteomes" id="UP001054945"/>
    </source>
</evidence>
<protein>
    <submittedName>
        <fullName evidence="2">Uncharacterized protein</fullName>
    </submittedName>
</protein>
<sequence>MTNLKLCDFTAETSEQRSDDTQTRLEKTATGTHLYERNIPRFMRVLGKSPNTLIDRIHQPNTKKQKGSEPSSERNNHKFSPTSTEHQ</sequence>
<name>A0AAV4R1H1_CAEEX</name>
<organism evidence="2 3">
    <name type="scientific">Caerostris extrusa</name>
    <name type="common">Bark spider</name>
    <name type="synonym">Caerostris bankana</name>
    <dbReference type="NCBI Taxonomy" id="172846"/>
    <lineage>
        <taxon>Eukaryota</taxon>
        <taxon>Metazoa</taxon>
        <taxon>Ecdysozoa</taxon>
        <taxon>Arthropoda</taxon>
        <taxon>Chelicerata</taxon>
        <taxon>Arachnida</taxon>
        <taxon>Araneae</taxon>
        <taxon>Araneomorphae</taxon>
        <taxon>Entelegynae</taxon>
        <taxon>Araneoidea</taxon>
        <taxon>Araneidae</taxon>
        <taxon>Caerostris</taxon>
    </lineage>
</organism>
<gene>
    <name evidence="2" type="ORF">CEXT_732631</name>
</gene>
<evidence type="ECO:0000313" key="2">
    <source>
        <dbReference type="EMBL" id="GIY14141.1"/>
    </source>
</evidence>
<comment type="caution">
    <text evidence="2">The sequence shown here is derived from an EMBL/GenBank/DDBJ whole genome shotgun (WGS) entry which is preliminary data.</text>
</comment>
<accession>A0AAV4R1H1</accession>
<evidence type="ECO:0000256" key="1">
    <source>
        <dbReference type="SAM" id="MobiDB-lite"/>
    </source>
</evidence>
<dbReference type="AlphaFoldDB" id="A0AAV4R1H1"/>
<proteinExistence type="predicted"/>
<reference evidence="2 3" key="1">
    <citation type="submission" date="2021-06" db="EMBL/GenBank/DDBJ databases">
        <title>Caerostris extrusa draft genome.</title>
        <authorList>
            <person name="Kono N."/>
            <person name="Arakawa K."/>
        </authorList>
    </citation>
    <scope>NUCLEOTIDE SEQUENCE [LARGE SCALE GENOMIC DNA]</scope>
</reference>
<keyword evidence="3" id="KW-1185">Reference proteome</keyword>
<dbReference type="Proteomes" id="UP001054945">
    <property type="component" value="Unassembled WGS sequence"/>
</dbReference>
<feature type="compositionally biased region" description="Basic and acidic residues" evidence="1">
    <location>
        <begin position="14"/>
        <end position="24"/>
    </location>
</feature>